<dbReference type="EMBL" id="CAIIXF020000001">
    <property type="protein sequence ID" value="CAH1776177.1"/>
    <property type="molecule type" value="Genomic_DNA"/>
</dbReference>
<evidence type="ECO:0000313" key="8">
    <source>
        <dbReference type="EMBL" id="CAH1776177.1"/>
    </source>
</evidence>
<dbReference type="Proteomes" id="UP000749559">
    <property type="component" value="Unassembled WGS sequence"/>
</dbReference>
<dbReference type="InterPro" id="IPR039859">
    <property type="entry name" value="PFA4/ZDH16/20/ERF2-like"/>
</dbReference>
<keyword evidence="3 7" id="KW-0812">Transmembrane</keyword>
<keyword evidence="9" id="KW-1185">Reference proteome</keyword>
<feature type="transmembrane region" description="Helical" evidence="7">
    <location>
        <begin position="97"/>
        <end position="115"/>
    </location>
</feature>
<comment type="similarity">
    <text evidence="7">Belongs to the DHHC palmitoyltransferase family.</text>
</comment>
<feature type="transmembrane region" description="Helical" evidence="7">
    <location>
        <begin position="63"/>
        <end position="82"/>
    </location>
</feature>
<dbReference type="PROSITE" id="PS50216">
    <property type="entry name" value="DHHC"/>
    <property type="match status" value="1"/>
</dbReference>
<organism evidence="8 9">
    <name type="scientific">Owenia fusiformis</name>
    <name type="common">Polychaete worm</name>
    <dbReference type="NCBI Taxonomy" id="6347"/>
    <lineage>
        <taxon>Eukaryota</taxon>
        <taxon>Metazoa</taxon>
        <taxon>Spiralia</taxon>
        <taxon>Lophotrochozoa</taxon>
        <taxon>Annelida</taxon>
        <taxon>Polychaeta</taxon>
        <taxon>Sedentaria</taxon>
        <taxon>Canalipalpata</taxon>
        <taxon>Sabellida</taxon>
        <taxon>Oweniida</taxon>
        <taxon>Oweniidae</taxon>
        <taxon>Owenia</taxon>
    </lineage>
</organism>
<feature type="transmembrane region" description="Helical" evidence="7">
    <location>
        <begin position="183"/>
        <end position="203"/>
    </location>
</feature>
<evidence type="ECO:0000256" key="3">
    <source>
        <dbReference type="ARBA" id="ARBA00022692"/>
    </source>
</evidence>
<evidence type="ECO:0000256" key="1">
    <source>
        <dbReference type="ARBA" id="ARBA00004141"/>
    </source>
</evidence>
<dbReference type="EC" id="2.3.1.225" evidence="7"/>
<evidence type="ECO:0000256" key="5">
    <source>
        <dbReference type="ARBA" id="ARBA00023136"/>
    </source>
</evidence>
<keyword evidence="5 7" id="KW-0472">Membrane</keyword>
<protein>
    <recommendedName>
        <fullName evidence="7">Palmitoyltransferase</fullName>
        <ecNumber evidence="7">2.3.1.225</ecNumber>
    </recommendedName>
</protein>
<evidence type="ECO:0000256" key="4">
    <source>
        <dbReference type="ARBA" id="ARBA00022989"/>
    </source>
</evidence>
<dbReference type="GO" id="GO:0016020">
    <property type="term" value="C:membrane"/>
    <property type="evidence" value="ECO:0007669"/>
    <property type="project" value="UniProtKB-SubCell"/>
</dbReference>
<keyword evidence="2 7" id="KW-0808">Transferase</keyword>
<evidence type="ECO:0000256" key="2">
    <source>
        <dbReference type="ARBA" id="ARBA00022679"/>
    </source>
</evidence>
<dbReference type="InterPro" id="IPR001594">
    <property type="entry name" value="Palmitoyltrfase_DHHC"/>
</dbReference>
<evidence type="ECO:0000256" key="7">
    <source>
        <dbReference type="RuleBase" id="RU079119"/>
    </source>
</evidence>
<dbReference type="PANTHER" id="PTHR12246">
    <property type="entry name" value="PALMITOYLTRANSFERASE ZDHHC16"/>
    <property type="match status" value="1"/>
</dbReference>
<sequence length="325" mass="37221">MEHQDFEDIGIIHGSPSSDNLKAFQTEYHAPIWSGEKRSGALPITQRRSSMFRCLLRAGNSAGIMYFLIVLSLLFTSAFFYFGPAIYDADELHFRRMYGLFMVFNIVMNYILIIVKAKDSVYTQKSTSALCGLPDQSWRFCAACSHDVPPRSHHCTLCNGCILKQDHHCFFTGVCIGFYNQRYFTMFCFYASVGTGYSLAVMVEYVHTVHFNLTGSNVTQLILPVVAVKTFMGSATWSYLGIVVLINLAFGTCLMTCYFWTWQLLMIYRGQTTYEFHRGNITFKNKPMANFRSVFGSFWFLNILAPMVCFQNRGNGIDWGEYKYV</sequence>
<evidence type="ECO:0000313" key="9">
    <source>
        <dbReference type="Proteomes" id="UP000749559"/>
    </source>
</evidence>
<proteinExistence type="inferred from homology"/>
<evidence type="ECO:0000256" key="6">
    <source>
        <dbReference type="ARBA" id="ARBA00023315"/>
    </source>
</evidence>
<dbReference type="GO" id="GO:0019706">
    <property type="term" value="F:protein-cysteine S-palmitoyltransferase activity"/>
    <property type="evidence" value="ECO:0007669"/>
    <property type="project" value="UniProtKB-EC"/>
</dbReference>
<comment type="domain">
    <text evidence="7">The DHHC domain is required for palmitoyltransferase activity.</text>
</comment>
<comment type="catalytic activity">
    <reaction evidence="7">
        <text>L-cysteinyl-[protein] + hexadecanoyl-CoA = S-hexadecanoyl-L-cysteinyl-[protein] + CoA</text>
        <dbReference type="Rhea" id="RHEA:36683"/>
        <dbReference type="Rhea" id="RHEA-COMP:10131"/>
        <dbReference type="Rhea" id="RHEA-COMP:11032"/>
        <dbReference type="ChEBI" id="CHEBI:29950"/>
        <dbReference type="ChEBI" id="CHEBI:57287"/>
        <dbReference type="ChEBI" id="CHEBI:57379"/>
        <dbReference type="ChEBI" id="CHEBI:74151"/>
        <dbReference type="EC" id="2.3.1.225"/>
    </reaction>
</comment>
<dbReference type="AlphaFoldDB" id="A0A8J1TR28"/>
<dbReference type="Pfam" id="PF01529">
    <property type="entry name" value="DHHC"/>
    <property type="match status" value="1"/>
</dbReference>
<keyword evidence="6 7" id="KW-0012">Acyltransferase</keyword>
<accession>A0A8J1TR28</accession>
<feature type="transmembrane region" description="Helical" evidence="7">
    <location>
        <begin position="237"/>
        <end position="260"/>
    </location>
</feature>
<comment type="subcellular location">
    <subcellularLocation>
        <location evidence="1">Membrane</location>
        <topology evidence="1">Multi-pass membrane protein</topology>
    </subcellularLocation>
</comment>
<comment type="caution">
    <text evidence="8">The sequence shown here is derived from an EMBL/GenBank/DDBJ whole genome shotgun (WGS) entry which is preliminary data.</text>
</comment>
<dbReference type="OrthoDB" id="302728at2759"/>
<reference evidence="8" key="1">
    <citation type="submission" date="2022-03" db="EMBL/GenBank/DDBJ databases">
        <authorList>
            <person name="Martin C."/>
        </authorList>
    </citation>
    <scope>NUCLEOTIDE SEQUENCE</scope>
</reference>
<keyword evidence="4 7" id="KW-1133">Transmembrane helix</keyword>
<name>A0A8J1TR28_OWEFU</name>
<gene>
    <name evidence="8" type="ORF">OFUS_LOCUS3379</name>
</gene>